<dbReference type="InterPro" id="IPR023090">
    <property type="entry name" value="UPF0702_alpha/beta_dom_sf"/>
</dbReference>
<dbReference type="Proteomes" id="UP000625551">
    <property type="component" value="Unassembled WGS sequence"/>
</dbReference>
<dbReference type="EMBL" id="JACXAJ010000001">
    <property type="protein sequence ID" value="MBD1395661.1"/>
    <property type="molecule type" value="Genomic_DNA"/>
</dbReference>
<reference evidence="10 11" key="1">
    <citation type="submission" date="2020-09" db="EMBL/GenBank/DDBJ databases">
        <title>Genome sequencing and assembly of Pontibacter sp.</title>
        <authorList>
            <person name="Chhetri G."/>
        </authorList>
    </citation>
    <scope>NUCLEOTIDE SEQUENCE [LARGE SCALE GENOMIC DNA]</scope>
    <source>
        <strain evidence="10 11">JH31</strain>
    </source>
</reference>
<protein>
    <submittedName>
        <fullName evidence="10">DUF421 domain-containing protein</fullName>
    </submittedName>
</protein>
<keyword evidence="5 7" id="KW-1133">Transmembrane helix</keyword>
<dbReference type="InterPro" id="IPR048454">
    <property type="entry name" value="YetF_N"/>
</dbReference>
<evidence type="ECO:0000313" key="11">
    <source>
        <dbReference type="Proteomes" id="UP000625551"/>
    </source>
</evidence>
<proteinExistence type="inferred from homology"/>
<organism evidence="10 11">
    <name type="scientific">Pontibacter aquaedesilientis</name>
    <dbReference type="NCBI Taxonomy" id="2766980"/>
    <lineage>
        <taxon>Bacteria</taxon>
        <taxon>Pseudomonadati</taxon>
        <taxon>Bacteroidota</taxon>
        <taxon>Cytophagia</taxon>
        <taxon>Cytophagales</taxon>
        <taxon>Hymenobacteraceae</taxon>
        <taxon>Pontibacter</taxon>
    </lineage>
</organism>
<evidence type="ECO:0000256" key="2">
    <source>
        <dbReference type="ARBA" id="ARBA00006448"/>
    </source>
</evidence>
<feature type="transmembrane region" description="Helical" evidence="7">
    <location>
        <begin position="42"/>
        <end position="61"/>
    </location>
</feature>
<dbReference type="InterPro" id="IPR007353">
    <property type="entry name" value="DUF421"/>
</dbReference>
<dbReference type="Pfam" id="PF04239">
    <property type="entry name" value="DUF421"/>
    <property type="match status" value="1"/>
</dbReference>
<comment type="similarity">
    <text evidence="2">Belongs to the UPF0702 family.</text>
</comment>
<evidence type="ECO:0000259" key="9">
    <source>
        <dbReference type="Pfam" id="PF20730"/>
    </source>
</evidence>
<feature type="domain" description="YetF C-terminal" evidence="8">
    <location>
        <begin position="90"/>
        <end position="159"/>
    </location>
</feature>
<evidence type="ECO:0000256" key="3">
    <source>
        <dbReference type="ARBA" id="ARBA00022475"/>
    </source>
</evidence>
<evidence type="ECO:0000256" key="4">
    <source>
        <dbReference type="ARBA" id="ARBA00022692"/>
    </source>
</evidence>
<accession>A0ABR7XBH9</accession>
<evidence type="ECO:0000313" key="10">
    <source>
        <dbReference type="EMBL" id="MBD1395661.1"/>
    </source>
</evidence>
<feature type="transmembrane region" description="Helical" evidence="7">
    <location>
        <begin position="67"/>
        <end position="89"/>
    </location>
</feature>
<dbReference type="Gene3D" id="3.30.240.20">
    <property type="entry name" value="bsu07140 like domains"/>
    <property type="match status" value="1"/>
</dbReference>
<sequence length="172" mass="19496">MEKFFFDNWESILRTFTITILAYVAMIFLLRSSGKRTLSKMNAFDFIVTVALGSSLSAVALNKSIPLIDGVFAFFLLIFLQYAITWLSVRYKAVKHLITSKPTLLLYKGELLHDALKKERITVEELYMAARKKGITDLRHIDVIVLETTGDMTIMPDVEDAQAETLQNVGKV</sequence>
<dbReference type="Pfam" id="PF20730">
    <property type="entry name" value="YetF_N"/>
    <property type="match status" value="1"/>
</dbReference>
<evidence type="ECO:0000259" key="8">
    <source>
        <dbReference type="Pfam" id="PF04239"/>
    </source>
</evidence>
<evidence type="ECO:0000256" key="1">
    <source>
        <dbReference type="ARBA" id="ARBA00004651"/>
    </source>
</evidence>
<evidence type="ECO:0000256" key="5">
    <source>
        <dbReference type="ARBA" id="ARBA00022989"/>
    </source>
</evidence>
<comment type="subcellular location">
    <subcellularLocation>
        <location evidence="1">Cell membrane</location>
        <topology evidence="1">Multi-pass membrane protein</topology>
    </subcellularLocation>
</comment>
<keyword evidence="3" id="KW-1003">Cell membrane</keyword>
<keyword evidence="6 7" id="KW-0472">Membrane</keyword>
<comment type="caution">
    <text evidence="10">The sequence shown here is derived from an EMBL/GenBank/DDBJ whole genome shotgun (WGS) entry which is preliminary data.</text>
</comment>
<evidence type="ECO:0000256" key="6">
    <source>
        <dbReference type="ARBA" id="ARBA00023136"/>
    </source>
</evidence>
<dbReference type="PANTHER" id="PTHR34582">
    <property type="entry name" value="UPF0702 TRANSMEMBRANE PROTEIN YCAP"/>
    <property type="match status" value="1"/>
</dbReference>
<dbReference type="PANTHER" id="PTHR34582:SF6">
    <property type="entry name" value="UPF0702 TRANSMEMBRANE PROTEIN YCAP"/>
    <property type="match status" value="1"/>
</dbReference>
<name>A0ABR7XBH9_9BACT</name>
<evidence type="ECO:0000256" key="7">
    <source>
        <dbReference type="SAM" id="Phobius"/>
    </source>
</evidence>
<keyword evidence="11" id="KW-1185">Reference proteome</keyword>
<feature type="transmembrane region" description="Helical" evidence="7">
    <location>
        <begin position="12"/>
        <end position="30"/>
    </location>
</feature>
<keyword evidence="4 7" id="KW-0812">Transmembrane</keyword>
<gene>
    <name evidence="10" type="ORF">H9Q13_00650</name>
</gene>
<feature type="domain" description="YetF-like N-terminal transmembrane" evidence="9">
    <location>
        <begin position="20"/>
        <end position="87"/>
    </location>
</feature>